<keyword evidence="1" id="KW-0193">Cuticle</keyword>
<dbReference type="PRINTS" id="PR00947">
    <property type="entry name" value="CUTICLE"/>
</dbReference>
<proteinExistence type="predicted"/>
<comment type="caution">
    <text evidence="3">The sequence shown here is derived from an EMBL/GenBank/DDBJ whole genome shotgun (WGS) entry which is preliminary data.</text>
</comment>
<dbReference type="PANTHER" id="PTHR10380">
    <property type="entry name" value="CUTICLE PROTEIN"/>
    <property type="match status" value="1"/>
</dbReference>
<protein>
    <submittedName>
        <fullName evidence="3">Uncharacterized protein</fullName>
    </submittedName>
</protein>
<dbReference type="PANTHER" id="PTHR10380:SF224">
    <property type="entry name" value="CUTICULAR PROTEIN 12A"/>
    <property type="match status" value="1"/>
</dbReference>
<dbReference type="Proteomes" id="UP001381693">
    <property type="component" value="Unassembled WGS sequence"/>
</dbReference>
<dbReference type="GO" id="GO:0062129">
    <property type="term" value="C:chitin-based extracellular matrix"/>
    <property type="evidence" value="ECO:0007669"/>
    <property type="project" value="TreeGrafter"/>
</dbReference>
<feature type="region of interest" description="Disordered" evidence="2">
    <location>
        <begin position="84"/>
        <end position="106"/>
    </location>
</feature>
<dbReference type="PROSITE" id="PS51155">
    <property type="entry name" value="CHIT_BIND_RR_2"/>
    <property type="match status" value="1"/>
</dbReference>
<dbReference type="InterPro" id="IPR000618">
    <property type="entry name" value="Insect_cuticle"/>
</dbReference>
<gene>
    <name evidence="3" type="ORF">SK128_021172</name>
</gene>
<sequence length="137" mass="15241">MAIVTTLLTSQGSAAPQLLRQDNIIEETGPPIPYSFSYTIRDEINGVLMARIEEQDEEGVVRGSYTYVRPDGIITTTSYVADKDGFRSETREESAGGLEKPNPNGSVQVYVKMPDAEEYGYQFTAQEYKDILKEAAF</sequence>
<evidence type="ECO:0000256" key="1">
    <source>
        <dbReference type="PROSITE-ProRule" id="PRU00497"/>
    </source>
</evidence>
<keyword evidence="4" id="KW-1185">Reference proteome</keyword>
<evidence type="ECO:0000256" key="2">
    <source>
        <dbReference type="SAM" id="MobiDB-lite"/>
    </source>
</evidence>
<feature type="compositionally biased region" description="Basic and acidic residues" evidence="2">
    <location>
        <begin position="84"/>
        <end position="94"/>
    </location>
</feature>
<dbReference type="EMBL" id="JAXCGZ010022736">
    <property type="protein sequence ID" value="KAK7025531.1"/>
    <property type="molecule type" value="Genomic_DNA"/>
</dbReference>
<dbReference type="AlphaFoldDB" id="A0AAN8ZTR9"/>
<evidence type="ECO:0000313" key="3">
    <source>
        <dbReference type="EMBL" id="KAK7025531.1"/>
    </source>
</evidence>
<accession>A0AAN8ZTR9</accession>
<dbReference type="InterPro" id="IPR050468">
    <property type="entry name" value="Cuticle_Struct_Prot"/>
</dbReference>
<dbReference type="Pfam" id="PF00379">
    <property type="entry name" value="Chitin_bind_4"/>
    <property type="match status" value="1"/>
</dbReference>
<organism evidence="3 4">
    <name type="scientific">Halocaridina rubra</name>
    <name type="common">Hawaiian red shrimp</name>
    <dbReference type="NCBI Taxonomy" id="373956"/>
    <lineage>
        <taxon>Eukaryota</taxon>
        <taxon>Metazoa</taxon>
        <taxon>Ecdysozoa</taxon>
        <taxon>Arthropoda</taxon>
        <taxon>Crustacea</taxon>
        <taxon>Multicrustacea</taxon>
        <taxon>Malacostraca</taxon>
        <taxon>Eumalacostraca</taxon>
        <taxon>Eucarida</taxon>
        <taxon>Decapoda</taxon>
        <taxon>Pleocyemata</taxon>
        <taxon>Caridea</taxon>
        <taxon>Atyoidea</taxon>
        <taxon>Atyidae</taxon>
        <taxon>Halocaridina</taxon>
    </lineage>
</organism>
<name>A0AAN8ZTR9_HALRR</name>
<dbReference type="GO" id="GO:0008010">
    <property type="term" value="F:structural constituent of chitin-based larval cuticle"/>
    <property type="evidence" value="ECO:0007669"/>
    <property type="project" value="TreeGrafter"/>
</dbReference>
<evidence type="ECO:0000313" key="4">
    <source>
        <dbReference type="Proteomes" id="UP001381693"/>
    </source>
</evidence>
<reference evidence="3 4" key="1">
    <citation type="submission" date="2023-11" db="EMBL/GenBank/DDBJ databases">
        <title>Halocaridina rubra genome assembly.</title>
        <authorList>
            <person name="Smith C."/>
        </authorList>
    </citation>
    <scope>NUCLEOTIDE SEQUENCE [LARGE SCALE GENOMIC DNA]</scope>
    <source>
        <strain evidence="3">EP-1</strain>
        <tissue evidence="3">Whole</tissue>
    </source>
</reference>